<dbReference type="PANTHER" id="PTHR21402">
    <property type="entry name" value="GAMETOCYTE SPECIFIC FACTOR 1-RELATED"/>
    <property type="match status" value="1"/>
</dbReference>
<dbReference type="InterPro" id="IPR051591">
    <property type="entry name" value="UPF0224_FAM112_RNA_Proc"/>
</dbReference>
<feature type="compositionally biased region" description="Polar residues" evidence="4">
    <location>
        <begin position="483"/>
        <end position="493"/>
    </location>
</feature>
<keyword evidence="7" id="KW-1185">Reference proteome</keyword>
<keyword evidence="3" id="KW-0862">Zinc</keyword>
<feature type="compositionally biased region" description="Pro residues" evidence="4">
    <location>
        <begin position="10"/>
        <end position="22"/>
    </location>
</feature>
<evidence type="ECO:0000256" key="1">
    <source>
        <dbReference type="ARBA" id="ARBA00022723"/>
    </source>
</evidence>
<protein>
    <submittedName>
        <fullName evidence="6">U11/U12 small nuclear ribonucleoprotein 48 kDa protein</fullName>
    </submittedName>
</protein>
<evidence type="ECO:0000313" key="7">
    <source>
        <dbReference type="Proteomes" id="UP001140206"/>
    </source>
</evidence>
<keyword evidence="1" id="KW-0479">Metal-binding</keyword>
<dbReference type="Proteomes" id="UP001140206">
    <property type="component" value="Chromosome 1"/>
</dbReference>
<evidence type="ECO:0000256" key="4">
    <source>
        <dbReference type="SAM" id="MobiDB-lite"/>
    </source>
</evidence>
<feature type="compositionally biased region" description="Basic residues" evidence="4">
    <location>
        <begin position="571"/>
        <end position="584"/>
    </location>
</feature>
<evidence type="ECO:0000259" key="5">
    <source>
        <dbReference type="PROSITE" id="PS51800"/>
    </source>
</evidence>
<dbReference type="AlphaFoldDB" id="A0AAV8HAD5"/>
<feature type="region of interest" description="Disordered" evidence="4">
    <location>
        <begin position="483"/>
        <end position="605"/>
    </location>
</feature>
<feature type="compositionally biased region" description="Polar residues" evidence="4">
    <location>
        <begin position="500"/>
        <end position="518"/>
    </location>
</feature>
<feature type="compositionally biased region" description="Basic and acidic residues" evidence="4">
    <location>
        <begin position="585"/>
        <end position="594"/>
    </location>
</feature>
<dbReference type="GO" id="GO:1990904">
    <property type="term" value="C:ribonucleoprotein complex"/>
    <property type="evidence" value="ECO:0007669"/>
    <property type="project" value="UniProtKB-KW"/>
</dbReference>
<feature type="region of interest" description="Disordered" evidence="4">
    <location>
        <begin position="1"/>
        <end position="23"/>
    </location>
</feature>
<name>A0AAV8HAD5_9POAL</name>
<feature type="compositionally biased region" description="Basic and acidic residues" evidence="4">
    <location>
        <begin position="432"/>
        <end position="444"/>
    </location>
</feature>
<dbReference type="PANTHER" id="PTHR21402:SF10">
    <property type="entry name" value="U11_U12 SMALL NUCLEAR RIBONUCLEOPROTEIN 48 KDA PROTEIN"/>
    <property type="match status" value="1"/>
</dbReference>
<reference evidence="6" key="1">
    <citation type="submission" date="2022-08" db="EMBL/GenBank/DDBJ databases">
        <authorList>
            <person name="Marques A."/>
        </authorList>
    </citation>
    <scope>NUCLEOTIDE SEQUENCE</scope>
    <source>
        <strain evidence="6">RhyPub2mFocal</strain>
        <tissue evidence="6">Leaves</tissue>
    </source>
</reference>
<dbReference type="EMBL" id="JAMFTS010000001">
    <property type="protein sequence ID" value="KAJ4814828.1"/>
    <property type="molecule type" value="Genomic_DNA"/>
</dbReference>
<evidence type="ECO:0000256" key="2">
    <source>
        <dbReference type="ARBA" id="ARBA00022771"/>
    </source>
</evidence>
<comment type="caution">
    <text evidence="6">The sequence shown here is derived from an EMBL/GenBank/DDBJ whole genome shotgun (WGS) entry which is preliminary data.</text>
</comment>
<feature type="compositionally biased region" description="Basic and acidic residues" evidence="4">
    <location>
        <begin position="541"/>
        <end position="557"/>
    </location>
</feature>
<dbReference type="InterPro" id="IPR022776">
    <property type="entry name" value="TRM13/UPF0224_CHHC_Znf_dom"/>
</dbReference>
<feature type="compositionally biased region" description="Basic residues" evidence="4">
    <location>
        <begin position="595"/>
        <end position="605"/>
    </location>
</feature>
<dbReference type="GO" id="GO:0008270">
    <property type="term" value="F:zinc ion binding"/>
    <property type="evidence" value="ECO:0007669"/>
    <property type="project" value="UniProtKB-KW"/>
</dbReference>
<feature type="region of interest" description="Disordered" evidence="4">
    <location>
        <begin position="400"/>
        <end position="459"/>
    </location>
</feature>
<feature type="compositionally biased region" description="Basic and acidic residues" evidence="4">
    <location>
        <begin position="519"/>
        <end position="531"/>
    </location>
</feature>
<feature type="domain" description="CHHC U11-48K-type" evidence="5">
    <location>
        <begin position="58"/>
        <end position="85"/>
    </location>
</feature>
<proteinExistence type="predicted"/>
<dbReference type="PROSITE" id="PS51800">
    <property type="entry name" value="ZF_CHHC_U11_48K"/>
    <property type="match status" value="1"/>
</dbReference>
<feature type="compositionally biased region" description="Polar residues" evidence="4">
    <location>
        <begin position="418"/>
        <end position="431"/>
    </location>
</feature>
<organism evidence="6 7">
    <name type="scientific">Rhynchospora pubera</name>
    <dbReference type="NCBI Taxonomy" id="906938"/>
    <lineage>
        <taxon>Eukaryota</taxon>
        <taxon>Viridiplantae</taxon>
        <taxon>Streptophyta</taxon>
        <taxon>Embryophyta</taxon>
        <taxon>Tracheophyta</taxon>
        <taxon>Spermatophyta</taxon>
        <taxon>Magnoliopsida</taxon>
        <taxon>Liliopsida</taxon>
        <taxon>Poales</taxon>
        <taxon>Cyperaceae</taxon>
        <taxon>Cyperoideae</taxon>
        <taxon>Rhynchosporeae</taxon>
        <taxon>Rhynchospora</taxon>
    </lineage>
</organism>
<keyword evidence="6" id="KW-0687">Ribonucleoprotein</keyword>
<gene>
    <name evidence="6" type="ORF">LUZ62_027394</name>
</gene>
<accession>A0AAV8HAD5</accession>
<feature type="compositionally biased region" description="Basic residues" evidence="4">
    <location>
        <begin position="445"/>
        <end position="458"/>
    </location>
</feature>
<evidence type="ECO:0000313" key="6">
    <source>
        <dbReference type="EMBL" id="KAJ4814828.1"/>
    </source>
</evidence>
<evidence type="ECO:0000256" key="3">
    <source>
        <dbReference type="ARBA" id="ARBA00022833"/>
    </source>
</evidence>
<keyword evidence="2" id="KW-0863">Zinc-finger</keyword>
<sequence>MDPTHFPSHGFPPIPPPPPLPPTDLATTISHLKSLLSFASSTLSSLPFPSPPLHSPSLLPCPFNPHHSLPPESLYRHFLNCPSPLPPLPSIPPPKPYSENQTSFPPTCSDSDSDADFIFSLESQIGDLGSMFVYKDCPGVVSSVPELAKSFALPGFLLSECGTLANGENDASSCKFASIIPSEYWVLRSEVEAWQSFPVSYSYTTLRAILGFTTVSEGDLKKWIISNSPKYGIVIDAAIRDHIWFLLKVCLKAVMREALCSLDTFLRNDGVSDPKFLISCPKLAGSFSWLSNQLSILYGEVYARSFSLDMIKEAIIRSGCCILMSKFDERDEETDIRKSGEVAPEGVCNGSVLVSDVACAIGALHQRAFLEQNIRALRSSQSVPKHQRLMEYAYLSSRAADERSKRPNYRPISDHDSLPSNRGQNQENGGSKTKEELLAEERDYKRRRTSYRGKKVKRSPTEVLRDIIEEHMDVIKQAGGIWSHQTSAENTSSKPDDSQKSSALDSYSFHKSPSPNRENSYKRSKYEREDTADTYYSRSYKKSDDWHTGKEKRRDDTDYYSSRSYSEHEGRYKRKDKGGNHHNRRNDTYEDREEKRRHHRYDGRR</sequence>